<keyword evidence="2" id="KW-1185">Reference proteome</keyword>
<dbReference type="EMBL" id="VBQZ03000015">
    <property type="protein sequence ID" value="MXQ83152.1"/>
    <property type="molecule type" value="Genomic_DNA"/>
</dbReference>
<comment type="caution">
    <text evidence="1">The sequence shown here is derived from an EMBL/GenBank/DDBJ whole genome shotgun (WGS) entry which is preliminary data.</text>
</comment>
<accession>A0A6B0R1M5</accession>
<organism evidence="1 2">
    <name type="scientific">Bos mutus</name>
    <name type="common">wild yak</name>
    <dbReference type="NCBI Taxonomy" id="72004"/>
    <lineage>
        <taxon>Eukaryota</taxon>
        <taxon>Metazoa</taxon>
        <taxon>Chordata</taxon>
        <taxon>Craniata</taxon>
        <taxon>Vertebrata</taxon>
        <taxon>Euteleostomi</taxon>
        <taxon>Mammalia</taxon>
        <taxon>Eutheria</taxon>
        <taxon>Laurasiatheria</taxon>
        <taxon>Artiodactyla</taxon>
        <taxon>Ruminantia</taxon>
        <taxon>Pecora</taxon>
        <taxon>Bovidae</taxon>
        <taxon>Bovinae</taxon>
        <taxon>Bos</taxon>
    </lineage>
</organism>
<proteinExistence type="predicted"/>
<reference evidence="1" key="1">
    <citation type="submission" date="2019-10" db="EMBL/GenBank/DDBJ databases">
        <title>The sequence and de novo assembly of the wild yak genome.</title>
        <authorList>
            <person name="Liu Y."/>
        </authorList>
    </citation>
    <scope>NUCLEOTIDE SEQUENCE [LARGE SCALE GENOMIC DNA]</scope>
    <source>
        <strain evidence="1">WY2019</strain>
    </source>
</reference>
<dbReference type="Proteomes" id="UP000322234">
    <property type="component" value="Unassembled WGS sequence"/>
</dbReference>
<dbReference type="AlphaFoldDB" id="A0A6B0R1M5"/>
<evidence type="ECO:0000313" key="2">
    <source>
        <dbReference type="Proteomes" id="UP000322234"/>
    </source>
</evidence>
<evidence type="ECO:0000313" key="1">
    <source>
        <dbReference type="EMBL" id="MXQ83152.1"/>
    </source>
</evidence>
<protein>
    <submittedName>
        <fullName evidence="1">Uncharacterized protein</fullName>
    </submittedName>
</protein>
<name>A0A6B0R1M5_9CETA</name>
<sequence>MPPPPFDVRQQMHLLEDLQIQKEADVQDASVCPISLPLQLQFLIYVLETAAEVGDLSMHGTSFNRHSTVAHKNDSSLYPALMLQTGKNKSVLERPKTRREAAPVECCGGSRCKQKSIRVPADDAVARNEALAWDQLCI</sequence>
<gene>
    <name evidence="1" type="ORF">E5288_WYG018628</name>
</gene>